<dbReference type="OrthoDB" id="3798487at2759"/>
<proteinExistence type="predicted"/>
<feature type="compositionally biased region" description="Acidic residues" evidence="1">
    <location>
        <begin position="420"/>
        <end position="450"/>
    </location>
</feature>
<dbReference type="KEGG" id="pno:SNOG_02117"/>
<name>A0A7U2ES03_PHANO</name>
<accession>A0A7U2ES03</accession>
<dbReference type="EMBL" id="CP069024">
    <property type="protein sequence ID" value="QRC91943.1"/>
    <property type="molecule type" value="Genomic_DNA"/>
</dbReference>
<dbReference type="VEuPathDB" id="FungiDB:JI435_021170"/>
<keyword evidence="3" id="KW-1185">Reference proteome</keyword>
<dbReference type="Proteomes" id="UP000663193">
    <property type="component" value="Chromosome 2"/>
</dbReference>
<protein>
    <submittedName>
        <fullName evidence="2">Uncharacterized protein</fullName>
    </submittedName>
</protein>
<dbReference type="OMA" id="KAPWINT"/>
<reference evidence="3" key="1">
    <citation type="journal article" date="2021" name="BMC Genomics">
        <title>Chromosome-level genome assembly and manually-curated proteome of model necrotroph Parastagonospora nodorum Sn15 reveals a genome-wide trove of candidate effector homologs, and redundancy of virulence-related functions within an accessory chromosome.</title>
        <authorList>
            <person name="Bertazzoni S."/>
            <person name="Jones D.A.B."/>
            <person name="Phan H.T."/>
            <person name="Tan K.-C."/>
            <person name="Hane J.K."/>
        </authorList>
    </citation>
    <scope>NUCLEOTIDE SEQUENCE [LARGE SCALE GENOMIC DNA]</scope>
    <source>
        <strain evidence="3">SN15 / ATCC MYA-4574 / FGSC 10173)</strain>
    </source>
</reference>
<evidence type="ECO:0000256" key="1">
    <source>
        <dbReference type="SAM" id="MobiDB-lite"/>
    </source>
</evidence>
<sequence length="483" mass="55634">MAPSRLPPNAAVLFAPVEIVDYRLWVKVTNKAKVLGVTVVPTAFEHAEFQQWREQWHEQLREEERARISPPDRCLTPDLSGPEVEDELGFALAEKCKHALHPAQTQVASFIEEGEIKESIKWCSTCTLQHHQTLISNLYTNWKKVGGPWRDGPLVEDVDRFAYQDTNRAYQTARVALVNTIPKFEAMAREEENWNLAHPEQDVGLPMAYSATQALKNYHRTLTFPARLSEVQAPQTPTNKRLKEKKLEYSPDTPQDTRHRPSTLWGRYLSSHDPDSPHACASPEGYQDTSYYHNWHFCVSQCRILFCHYVDKESLLLHYHDLNAGADSGLENPHVKRLIELIERHVSNETREKEMQWRIFLKDTSDIFLVWNYPTMMDVEDGVFTHFEHVKSLVGSSVQDYARLKGEIDDEEWATRKEDDEGEEMEYEEVEEPGAEEGEEEGAGGEEVDFYDQMSAASDSDSDNEIVKMELADLTDMEEDDEQ</sequence>
<feature type="compositionally biased region" description="Basic and acidic residues" evidence="1">
    <location>
        <begin position="245"/>
        <end position="259"/>
    </location>
</feature>
<feature type="region of interest" description="Disordered" evidence="1">
    <location>
        <begin position="232"/>
        <end position="270"/>
    </location>
</feature>
<organism evidence="2 3">
    <name type="scientific">Phaeosphaeria nodorum (strain SN15 / ATCC MYA-4574 / FGSC 10173)</name>
    <name type="common">Glume blotch fungus</name>
    <name type="synonym">Parastagonospora nodorum</name>
    <dbReference type="NCBI Taxonomy" id="321614"/>
    <lineage>
        <taxon>Eukaryota</taxon>
        <taxon>Fungi</taxon>
        <taxon>Dikarya</taxon>
        <taxon>Ascomycota</taxon>
        <taxon>Pezizomycotina</taxon>
        <taxon>Dothideomycetes</taxon>
        <taxon>Pleosporomycetidae</taxon>
        <taxon>Pleosporales</taxon>
        <taxon>Pleosporineae</taxon>
        <taxon>Phaeosphaeriaceae</taxon>
        <taxon>Parastagonospora</taxon>
    </lineage>
</organism>
<feature type="region of interest" description="Disordered" evidence="1">
    <location>
        <begin position="412"/>
        <end position="483"/>
    </location>
</feature>
<evidence type="ECO:0000313" key="3">
    <source>
        <dbReference type="Proteomes" id="UP000663193"/>
    </source>
</evidence>
<gene>
    <name evidence="2" type="ORF">JI435_021170</name>
</gene>
<evidence type="ECO:0000313" key="2">
    <source>
        <dbReference type="EMBL" id="QRC91943.1"/>
    </source>
</evidence>
<dbReference type="AlphaFoldDB" id="A0A7U2ES03"/>
<dbReference type="RefSeq" id="XP_001792734.1">
    <property type="nucleotide sequence ID" value="XM_001792682.1"/>
</dbReference>
<feature type="compositionally biased region" description="Acidic residues" evidence="1">
    <location>
        <begin position="473"/>
        <end position="483"/>
    </location>
</feature>